<dbReference type="InterPro" id="IPR007795">
    <property type="entry name" value="T7SS_EccB"/>
</dbReference>
<keyword evidence="8" id="KW-0378">Hydrolase</keyword>
<feature type="region of interest" description="Disordered" evidence="12">
    <location>
        <begin position="1"/>
        <end position="25"/>
    </location>
</feature>
<dbReference type="EMBL" id="PUEV01000069">
    <property type="protein sequence ID" value="PQM51450.1"/>
    <property type="molecule type" value="Genomic_DNA"/>
</dbReference>
<dbReference type="GO" id="GO:0005886">
    <property type="term" value="C:plasma membrane"/>
    <property type="evidence" value="ECO:0007669"/>
    <property type="project" value="UniProtKB-SubCell"/>
</dbReference>
<keyword evidence="3" id="KW-0813">Transport</keyword>
<comment type="subcellular location">
    <subcellularLocation>
        <location evidence="1">Cell inner membrane</location>
        <topology evidence="1">Single-pass membrane protein</topology>
    </subcellularLocation>
</comment>
<sequence>MSAAQPDRSDDERRSFASRTPVNENPDRVEYRRGFVTKHQVSGWRFVMRRIASGVALHDTRMLVEPLRSQARAVLMGLLVLATVAGGCFVFTLIWPNSAANNDPVLADRSTSALYVRVGDQLHPVLNLTSARLIAGRPVNPTVVKSTALDKFARGNLIGIPGAPERMVQSTSHDADWTACDAVTGSTAGVTVIGGPLSYNGSRAGALDAQQAVLVDNGAGAWLLWDGKRSRIDLADHAITGALGLSERGSAVPTPRPIATGLFNAIPEAPALVAPVIPGAGDKPAYDLRTAAPVGAVVAAHSLDGDTQGTLRYYAVLEDGLQPISGVLAAVLRNSDSQGLDRPPVLGADDVARLPVSRQLDVSRFPEQLRNSDSQGLDRPPVLGADDVARLPVSRQLDVSRFPEQPVKVVDAVSAPVTCAHWSKPVGASTSSLTLLSGSTLPLREGVRTLDLVGAGVGGTAARVALAPGSGYFAQSVNSDPAANATAGPLFWISDTGVRYGINTETGANGGDGDTVAALGLSEPAVPIPWSVLSQFAVGPVLSRADALLAHDGLAPDSRPGRRVAGE</sequence>
<evidence type="ECO:0000256" key="11">
    <source>
        <dbReference type="ARBA" id="ARBA00023136"/>
    </source>
</evidence>
<dbReference type="NCBIfam" id="TIGR03919">
    <property type="entry name" value="T7SS_EccB"/>
    <property type="match status" value="1"/>
</dbReference>
<evidence type="ECO:0000256" key="10">
    <source>
        <dbReference type="ARBA" id="ARBA00022989"/>
    </source>
</evidence>
<evidence type="ECO:0000256" key="9">
    <source>
        <dbReference type="ARBA" id="ARBA00022840"/>
    </source>
</evidence>
<dbReference type="Gene3D" id="2.40.50.910">
    <property type="entry name" value="Type VII secretion system EccB, repeat 3 domain"/>
    <property type="match status" value="1"/>
</dbReference>
<dbReference type="Proteomes" id="UP000237911">
    <property type="component" value="Unassembled WGS sequence"/>
</dbReference>
<keyword evidence="7" id="KW-0547">Nucleotide-binding</keyword>
<dbReference type="PANTHER" id="PTHR40765:SF2">
    <property type="entry name" value="ESX-2 SECRETION SYSTEM ATPASE ECCB2"/>
    <property type="match status" value="1"/>
</dbReference>
<comment type="similarity">
    <text evidence="2">Belongs to the EccB family.</text>
</comment>
<feature type="non-terminal residue" evidence="14">
    <location>
        <position position="567"/>
    </location>
</feature>
<evidence type="ECO:0000256" key="4">
    <source>
        <dbReference type="ARBA" id="ARBA00022475"/>
    </source>
</evidence>
<proteinExistence type="inferred from homology"/>
<dbReference type="InterPro" id="IPR044857">
    <property type="entry name" value="T7SS_EccB_R1"/>
</dbReference>
<dbReference type="InterPro" id="IPR042485">
    <property type="entry name" value="T7SS_EccB_R3"/>
</dbReference>
<evidence type="ECO:0000313" key="14">
    <source>
        <dbReference type="EMBL" id="PQM51450.1"/>
    </source>
</evidence>
<keyword evidence="11 13" id="KW-0472">Membrane</keyword>
<keyword evidence="15" id="KW-1185">Reference proteome</keyword>
<evidence type="ECO:0000256" key="2">
    <source>
        <dbReference type="ARBA" id="ARBA00008149"/>
    </source>
</evidence>
<reference evidence="14 15" key="1">
    <citation type="submission" date="2018-02" db="EMBL/GenBank/DDBJ databases">
        <title>Draft genome sequence of Mycobacterium virginiense isolated from mud of a swine farm in Japan.</title>
        <authorList>
            <person name="Ohya K."/>
        </authorList>
    </citation>
    <scope>NUCLEOTIDE SEQUENCE [LARGE SCALE GENOMIC DNA]</scope>
    <source>
        <strain evidence="14 15">GF75</strain>
    </source>
</reference>
<dbReference type="PANTHER" id="PTHR40765">
    <property type="entry name" value="ESX-2 SECRETION SYSTEM ATPASE ECCB2"/>
    <property type="match status" value="1"/>
</dbReference>
<comment type="caution">
    <text evidence="14">The sequence shown here is derived from an EMBL/GenBank/DDBJ whole genome shotgun (WGS) entry which is preliminary data.</text>
</comment>
<evidence type="ECO:0000313" key="15">
    <source>
        <dbReference type="Proteomes" id="UP000237911"/>
    </source>
</evidence>
<keyword evidence="10 13" id="KW-1133">Transmembrane helix</keyword>
<keyword evidence="5" id="KW-0997">Cell inner membrane</keyword>
<keyword evidence="9" id="KW-0067">ATP-binding</keyword>
<evidence type="ECO:0000256" key="13">
    <source>
        <dbReference type="SAM" id="Phobius"/>
    </source>
</evidence>
<dbReference type="RefSeq" id="WP_105295372.1">
    <property type="nucleotide sequence ID" value="NZ_PUEV01000069.1"/>
</dbReference>
<evidence type="ECO:0000256" key="12">
    <source>
        <dbReference type="SAM" id="MobiDB-lite"/>
    </source>
</evidence>
<dbReference type="FunFam" id="3.30.2390.20:FF:000001">
    <property type="entry name" value="ESX-1 secretion system ATPase EccB1"/>
    <property type="match status" value="1"/>
</dbReference>
<evidence type="ECO:0000256" key="8">
    <source>
        <dbReference type="ARBA" id="ARBA00022801"/>
    </source>
</evidence>
<keyword evidence="6 13" id="KW-0812">Transmembrane</keyword>
<evidence type="ECO:0000256" key="5">
    <source>
        <dbReference type="ARBA" id="ARBA00022519"/>
    </source>
</evidence>
<organism evidence="14 15">
    <name type="scientific">Mycolicibacter virginiensis</name>
    <dbReference type="NCBI Taxonomy" id="1795032"/>
    <lineage>
        <taxon>Bacteria</taxon>
        <taxon>Bacillati</taxon>
        <taxon>Actinomycetota</taxon>
        <taxon>Actinomycetes</taxon>
        <taxon>Mycobacteriales</taxon>
        <taxon>Mycobacteriaceae</taxon>
        <taxon>Mycolicibacter</taxon>
    </lineage>
</organism>
<accession>A0A9X7ILH9</accession>
<feature type="transmembrane region" description="Helical" evidence="13">
    <location>
        <begin position="73"/>
        <end position="95"/>
    </location>
</feature>
<dbReference type="GO" id="GO:0005576">
    <property type="term" value="C:extracellular region"/>
    <property type="evidence" value="ECO:0007669"/>
    <property type="project" value="TreeGrafter"/>
</dbReference>
<dbReference type="Gene3D" id="3.30.2390.20">
    <property type="entry name" value="Type VII secretion system EccB, repeat 1 domain"/>
    <property type="match status" value="1"/>
</dbReference>
<evidence type="ECO:0000256" key="6">
    <source>
        <dbReference type="ARBA" id="ARBA00022692"/>
    </source>
</evidence>
<gene>
    <name evidence="14" type="primary">eccB</name>
    <name evidence="14" type="ORF">C5U48_14925</name>
</gene>
<dbReference type="GO" id="GO:0016787">
    <property type="term" value="F:hydrolase activity"/>
    <property type="evidence" value="ECO:0007669"/>
    <property type="project" value="UniProtKB-KW"/>
</dbReference>
<evidence type="ECO:0000256" key="1">
    <source>
        <dbReference type="ARBA" id="ARBA00004377"/>
    </source>
</evidence>
<evidence type="ECO:0000256" key="3">
    <source>
        <dbReference type="ARBA" id="ARBA00022448"/>
    </source>
</evidence>
<keyword evidence="4" id="KW-1003">Cell membrane</keyword>
<protein>
    <submittedName>
        <fullName evidence="14">Type VII secretion protein EccB</fullName>
    </submittedName>
</protein>
<name>A0A9X7ILH9_9MYCO</name>
<dbReference type="GO" id="GO:0005524">
    <property type="term" value="F:ATP binding"/>
    <property type="evidence" value="ECO:0007669"/>
    <property type="project" value="UniProtKB-KW"/>
</dbReference>
<evidence type="ECO:0000256" key="7">
    <source>
        <dbReference type="ARBA" id="ARBA00022741"/>
    </source>
</evidence>
<dbReference type="AlphaFoldDB" id="A0A9X7ILH9"/>
<dbReference type="Pfam" id="PF05108">
    <property type="entry name" value="T7SS_ESX1_EccB"/>
    <property type="match status" value="2"/>
</dbReference>